<accession>A0A151J5I1</accession>
<dbReference type="InterPro" id="IPR006580">
    <property type="entry name" value="Znf_TTF"/>
</dbReference>
<dbReference type="Proteomes" id="UP000078492">
    <property type="component" value="Unassembled WGS sequence"/>
</dbReference>
<name>A0A151J5I1_9HYME</name>
<dbReference type="PANTHER" id="PTHR45749">
    <property type="match status" value="1"/>
</dbReference>
<evidence type="ECO:0000259" key="2">
    <source>
        <dbReference type="SMART" id="SM00597"/>
    </source>
</evidence>
<reference evidence="3 4" key="1">
    <citation type="submission" date="2015-09" db="EMBL/GenBank/DDBJ databases">
        <title>Trachymyrmex cornetzi WGS genome.</title>
        <authorList>
            <person name="Nygaard S."/>
            <person name="Hu H."/>
            <person name="Boomsma J."/>
            <person name="Zhang G."/>
        </authorList>
    </citation>
    <scope>NUCLEOTIDE SEQUENCE [LARGE SCALE GENOMIC DNA]</scope>
    <source>
        <strain evidence="3">Tcor2-1</strain>
        <tissue evidence="3">Whole body</tissue>
    </source>
</reference>
<feature type="transmembrane region" description="Helical" evidence="1">
    <location>
        <begin position="549"/>
        <end position="568"/>
    </location>
</feature>
<evidence type="ECO:0000313" key="3">
    <source>
        <dbReference type="EMBL" id="KYN18345.1"/>
    </source>
</evidence>
<evidence type="ECO:0000256" key="1">
    <source>
        <dbReference type="SAM" id="Phobius"/>
    </source>
</evidence>
<dbReference type="AlphaFoldDB" id="A0A151J5I1"/>
<keyword evidence="1" id="KW-0472">Membrane</keyword>
<dbReference type="InterPro" id="IPR008906">
    <property type="entry name" value="HATC_C_dom"/>
</dbReference>
<gene>
    <name evidence="3" type="ORF">ALC57_09341</name>
</gene>
<dbReference type="EMBL" id="KQ979983">
    <property type="protein sequence ID" value="KYN18345.1"/>
    <property type="molecule type" value="Genomic_DNA"/>
</dbReference>
<keyword evidence="1" id="KW-0812">Transmembrane</keyword>
<sequence>GNNDIDIDVGNSSRLVRINQFEDPGLWPDIISHDFLTQIIDHGVPNQITDFNFPLDSNNRCFSTALYTRTMTNGEKVHRNWLIYSKSKNAVFCFSCSLYKRNENKFSSPSGYSDWSNIHRLVKEHEQSKKQLEAFKSWQLFANRMNSQHIISTIQNELLSSMSKLISDSIISSVNLNKYFAIIVDSTPDISHQNQLTIVVRFVSYKNNQFKIHEHFLGFIKENSKTGAAIASAILKFLLTNNLDIQNLRGQGYDNGSNMKGKNNGVQQHILDKNPLAFFVPCACHSLNLVVNDAADASLESFSFFSIIQEIFNFSSRSTSRWDILKKHFSKSDIYGLTPKNVSTTRWSSRVNAVKALRYNLPIICDSLLEIFESTNDNTVKNTAHSIAEKIANYQFILSVLCWYDILQRINIVSKSLQISAGFFRLRKRTQFENETISDARQKFKVEFFYYIIDVALNSLEERFHQLNCHSNTFKFLYDINTSDVTLNQCKALELKLYNKNTSSSNINAIEIFDEINLYKTTFSNVQQNTSQSPIDILNKITQNGFLEIFTNLTIAFRILLTMPISVATGEASFSKLKLIKNYLRSTTTQTRLSDLAIISIETEVANSLNYTDIIEIFAKAKARKHNFLILLLFFSFIIIISSY</sequence>
<feature type="transmembrane region" description="Helical" evidence="1">
    <location>
        <begin position="627"/>
        <end position="643"/>
    </location>
</feature>
<dbReference type="SMART" id="SM00597">
    <property type="entry name" value="ZnF_TTF"/>
    <property type="match status" value="1"/>
</dbReference>
<dbReference type="STRING" id="471704.A0A151J5I1"/>
<proteinExistence type="predicted"/>
<feature type="non-terminal residue" evidence="3">
    <location>
        <position position="1"/>
    </location>
</feature>
<dbReference type="InterPro" id="IPR025398">
    <property type="entry name" value="DUF4371"/>
</dbReference>
<feature type="domain" description="TTF-type" evidence="2">
    <location>
        <begin position="66"/>
        <end position="157"/>
    </location>
</feature>
<protein>
    <submittedName>
        <fullName evidence="3">Zinc finger MYM-type protein 5</fullName>
    </submittedName>
</protein>
<dbReference type="GO" id="GO:0046983">
    <property type="term" value="F:protein dimerization activity"/>
    <property type="evidence" value="ECO:0007669"/>
    <property type="project" value="InterPro"/>
</dbReference>
<dbReference type="PANTHER" id="PTHR45749:SF35">
    <property type="entry name" value="AC-LIKE TRANSPOSASE-RELATED"/>
    <property type="match status" value="1"/>
</dbReference>
<evidence type="ECO:0000313" key="4">
    <source>
        <dbReference type="Proteomes" id="UP000078492"/>
    </source>
</evidence>
<dbReference type="Pfam" id="PF05699">
    <property type="entry name" value="Dimer_Tnp_hAT"/>
    <property type="match status" value="1"/>
</dbReference>
<dbReference type="Pfam" id="PF14291">
    <property type="entry name" value="DUF4371"/>
    <property type="match status" value="1"/>
</dbReference>
<dbReference type="InterPro" id="IPR012337">
    <property type="entry name" value="RNaseH-like_sf"/>
</dbReference>
<keyword evidence="4" id="KW-1185">Reference proteome</keyword>
<dbReference type="SUPFAM" id="SSF53098">
    <property type="entry name" value="Ribonuclease H-like"/>
    <property type="match status" value="1"/>
</dbReference>
<organism evidence="3 4">
    <name type="scientific">Trachymyrmex cornetzi</name>
    <dbReference type="NCBI Taxonomy" id="471704"/>
    <lineage>
        <taxon>Eukaryota</taxon>
        <taxon>Metazoa</taxon>
        <taxon>Ecdysozoa</taxon>
        <taxon>Arthropoda</taxon>
        <taxon>Hexapoda</taxon>
        <taxon>Insecta</taxon>
        <taxon>Pterygota</taxon>
        <taxon>Neoptera</taxon>
        <taxon>Endopterygota</taxon>
        <taxon>Hymenoptera</taxon>
        <taxon>Apocrita</taxon>
        <taxon>Aculeata</taxon>
        <taxon>Formicoidea</taxon>
        <taxon>Formicidae</taxon>
        <taxon>Myrmicinae</taxon>
        <taxon>Trachymyrmex</taxon>
    </lineage>
</organism>
<keyword evidence="1" id="KW-1133">Transmembrane helix</keyword>